<keyword evidence="3" id="KW-1185">Reference proteome</keyword>
<evidence type="ECO:0000256" key="1">
    <source>
        <dbReference type="SAM" id="Phobius"/>
    </source>
</evidence>
<dbReference type="EMBL" id="JAWHQM010000041">
    <property type="protein sequence ID" value="KAK5634435.1"/>
    <property type="molecule type" value="Genomic_DNA"/>
</dbReference>
<reference evidence="2 3" key="1">
    <citation type="submission" date="2023-10" db="EMBL/GenBank/DDBJ databases">
        <title>Draft genome sequence of Xylaria bambusicola isolate GMP-LS, the root and basal stem rot pathogen of sugarcane in Indonesia.</title>
        <authorList>
            <person name="Selvaraj P."/>
            <person name="Muralishankar V."/>
            <person name="Muruganantham S."/>
            <person name="Sp S."/>
            <person name="Haryani S."/>
            <person name="Lau K.J.X."/>
            <person name="Naqvi N.I."/>
        </authorList>
    </citation>
    <scope>NUCLEOTIDE SEQUENCE [LARGE SCALE GENOMIC DNA]</scope>
    <source>
        <strain evidence="2">GMP-LS</strain>
    </source>
</reference>
<keyword evidence="1" id="KW-0472">Membrane</keyword>
<sequence>MKPAAGDVGEDGDACMAVVDNEMEFVCLLDVVSELERSLGEVAAIAVAVGAVGIDVAVVAVAVAASVAVALR</sequence>
<evidence type="ECO:0000313" key="3">
    <source>
        <dbReference type="Proteomes" id="UP001305414"/>
    </source>
</evidence>
<protein>
    <submittedName>
        <fullName evidence="2">Uncharacterized protein</fullName>
    </submittedName>
</protein>
<organism evidence="2 3">
    <name type="scientific">Xylaria bambusicola</name>
    <dbReference type="NCBI Taxonomy" id="326684"/>
    <lineage>
        <taxon>Eukaryota</taxon>
        <taxon>Fungi</taxon>
        <taxon>Dikarya</taxon>
        <taxon>Ascomycota</taxon>
        <taxon>Pezizomycotina</taxon>
        <taxon>Sordariomycetes</taxon>
        <taxon>Xylariomycetidae</taxon>
        <taxon>Xylariales</taxon>
        <taxon>Xylariaceae</taxon>
        <taxon>Xylaria</taxon>
    </lineage>
</organism>
<feature type="transmembrane region" description="Helical" evidence="1">
    <location>
        <begin position="42"/>
        <end position="71"/>
    </location>
</feature>
<comment type="caution">
    <text evidence="2">The sequence shown here is derived from an EMBL/GenBank/DDBJ whole genome shotgun (WGS) entry which is preliminary data.</text>
</comment>
<dbReference type="Proteomes" id="UP001305414">
    <property type="component" value="Unassembled WGS sequence"/>
</dbReference>
<proteinExistence type="predicted"/>
<gene>
    <name evidence="2" type="ORF">RRF57_010148</name>
</gene>
<dbReference type="AlphaFoldDB" id="A0AAN7UKS5"/>
<keyword evidence="1" id="KW-0812">Transmembrane</keyword>
<name>A0AAN7UKS5_9PEZI</name>
<evidence type="ECO:0000313" key="2">
    <source>
        <dbReference type="EMBL" id="KAK5634435.1"/>
    </source>
</evidence>
<accession>A0AAN7UKS5</accession>
<keyword evidence="1" id="KW-1133">Transmembrane helix</keyword>